<dbReference type="PROSITE" id="PS50835">
    <property type="entry name" value="IG_LIKE"/>
    <property type="match status" value="2"/>
</dbReference>
<dbReference type="Pfam" id="PF07679">
    <property type="entry name" value="I-set"/>
    <property type="match status" value="1"/>
</dbReference>
<name>A0A8S9XL65_APOLU</name>
<comment type="caution">
    <text evidence="2">The sequence shown here is derived from an EMBL/GenBank/DDBJ whole genome shotgun (WGS) entry which is preliminary data.</text>
</comment>
<evidence type="ECO:0000259" key="1">
    <source>
        <dbReference type="PROSITE" id="PS50835"/>
    </source>
</evidence>
<keyword evidence="3" id="KW-1185">Reference proteome</keyword>
<dbReference type="OrthoDB" id="8049355at2759"/>
<evidence type="ECO:0000313" key="3">
    <source>
        <dbReference type="Proteomes" id="UP000466442"/>
    </source>
</evidence>
<dbReference type="SMART" id="SM00408">
    <property type="entry name" value="IGc2"/>
    <property type="match status" value="2"/>
</dbReference>
<sequence length="383" mass="41752">MGGDVMLEMEPSCGITESFRKSVEDAVGGGLVKDLKPRASLEIRDIDSLTPAEEVRAGIERKLGGPREDLTVNLTAPNGRQQILAIVSLAGGDAEKLVKGAHSTADLAAEGVHHHIKRFSGLYTGPYFDPATTTNITTQLGTHAYLPCKVKQLGNKSVSWIRRRDAHILTVDRYTFIADDRFQAFLVEATDTWTLQIKYVQARDGGQYECQVSTEPKMSHFITLNVVVPKVEILGEADIYVKAGSTVNLKCVITQSLEEPAYIFWYHDGERVLDYDRSLLDIKTERVGSDTTVGTLTIYEARRENSGNFTCHPSNLDSASVLLHVLNGEHPAAMQRGKNSASPIPGRWWGPLSAGLGLSACLPPRTAATAVLLIGIAGHILFT</sequence>
<feature type="domain" description="Ig-like" evidence="1">
    <location>
        <begin position="126"/>
        <end position="223"/>
    </location>
</feature>
<accession>A0A8S9XL65</accession>
<gene>
    <name evidence="2" type="ORF">GE061_016779</name>
</gene>
<dbReference type="EMBL" id="WIXP02000007">
    <property type="protein sequence ID" value="KAF6208325.1"/>
    <property type="molecule type" value="Genomic_DNA"/>
</dbReference>
<dbReference type="AlphaFoldDB" id="A0A8S9XL65"/>
<dbReference type="FunFam" id="2.60.40.10:FF:000129">
    <property type="entry name" value="CLUMA_CG018772, isoform A"/>
    <property type="match status" value="1"/>
</dbReference>
<dbReference type="SMART" id="SM00409">
    <property type="entry name" value="IG"/>
    <property type="match status" value="2"/>
</dbReference>
<dbReference type="InterPro" id="IPR003599">
    <property type="entry name" value="Ig_sub"/>
</dbReference>
<dbReference type="GO" id="GO:0032589">
    <property type="term" value="C:neuron projection membrane"/>
    <property type="evidence" value="ECO:0007669"/>
    <property type="project" value="TreeGrafter"/>
</dbReference>
<dbReference type="Proteomes" id="UP000466442">
    <property type="component" value="Unassembled WGS sequence"/>
</dbReference>
<dbReference type="PANTHER" id="PTHR23279:SF21">
    <property type="entry name" value="DEFECTIVE PROBOSCIS EXTENSION RESPONSE 11, ISOFORM B-RELATED"/>
    <property type="match status" value="1"/>
</dbReference>
<dbReference type="Pfam" id="PF13927">
    <property type="entry name" value="Ig_3"/>
    <property type="match status" value="1"/>
</dbReference>
<dbReference type="InterPro" id="IPR013783">
    <property type="entry name" value="Ig-like_fold"/>
</dbReference>
<dbReference type="GO" id="GO:0050808">
    <property type="term" value="P:synapse organization"/>
    <property type="evidence" value="ECO:0007669"/>
    <property type="project" value="TreeGrafter"/>
</dbReference>
<organism evidence="2 3">
    <name type="scientific">Apolygus lucorum</name>
    <name type="common">Small green plant bug</name>
    <name type="synonym">Lygocoris lucorum</name>
    <dbReference type="NCBI Taxonomy" id="248454"/>
    <lineage>
        <taxon>Eukaryota</taxon>
        <taxon>Metazoa</taxon>
        <taxon>Ecdysozoa</taxon>
        <taxon>Arthropoda</taxon>
        <taxon>Hexapoda</taxon>
        <taxon>Insecta</taxon>
        <taxon>Pterygota</taxon>
        <taxon>Neoptera</taxon>
        <taxon>Paraneoptera</taxon>
        <taxon>Hemiptera</taxon>
        <taxon>Heteroptera</taxon>
        <taxon>Panheteroptera</taxon>
        <taxon>Cimicomorpha</taxon>
        <taxon>Miridae</taxon>
        <taxon>Mirini</taxon>
        <taxon>Apolygus</taxon>
    </lineage>
</organism>
<feature type="domain" description="Ig-like" evidence="1">
    <location>
        <begin position="229"/>
        <end position="322"/>
    </location>
</feature>
<dbReference type="InterPro" id="IPR007110">
    <property type="entry name" value="Ig-like_dom"/>
</dbReference>
<dbReference type="PANTHER" id="PTHR23279">
    <property type="entry name" value="DEFECTIVE PROBOSCIS EXTENSION RESPONSE DPR -RELATED"/>
    <property type="match status" value="1"/>
</dbReference>
<dbReference type="Gene3D" id="2.60.40.10">
    <property type="entry name" value="Immunoglobulins"/>
    <property type="match status" value="2"/>
</dbReference>
<protein>
    <recommendedName>
        <fullName evidence="1">Ig-like domain-containing protein</fullName>
    </recommendedName>
</protein>
<dbReference type="SUPFAM" id="SSF48726">
    <property type="entry name" value="Immunoglobulin"/>
    <property type="match status" value="2"/>
</dbReference>
<reference evidence="2" key="1">
    <citation type="journal article" date="2021" name="Mol. Ecol. Resour.">
        <title>Apolygus lucorum genome provides insights into omnivorousness and mesophyll feeding.</title>
        <authorList>
            <person name="Liu Y."/>
            <person name="Liu H."/>
            <person name="Wang H."/>
            <person name="Huang T."/>
            <person name="Liu B."/>
            <person name="Yang B."/>
            <person name="Yin L."/>
            <person name="Li B."/>
            <person name="Zhang Y."/>
            <person name="Zhang S."/>
            <person name="Jiang F."/>
            <person name="Zhang X."/>
            <person name="Ren Y."/>
            <person name="Wang B."/>
            <person name="Wang S."/>
            <person name="Lu Y."/>
            <person name="Wu K."/>
            <person name="Fan W."/>
            <person name="Wang G."/>
        </authorList>
    </citation>
    <scope>NUCLEOTIDE SEQUENCE</scope>
    <source>
        <strain evidence="2">12Hb</strain>
    </source>
</reference>
<evidence type="ECO:0000313" key="2">
    <source>
        <dbReference type="EMBL" id="KAF6208325.1"/>
    </source>
</evidence>
<dbReference type="InterPro" id="IPR037448">
    <property type="entry name" value="Zig-8"/>
</dbReference>
<dbReference type="InterPro" id="IPR013098">
    <property type="entry name" value="Ig_I-set"/>
</dbReference>
<dbReference type="CDD" id="cd00096">
    <property type="entry name" value="Ig"/>
    <property type="match status" value="1"/>
</dbReference>
<dbReference type="InterPro" id="IPR003598">
    <property type="entry name" value="Ig_sub2"/>
</dbReference>
<proteinExistence type="predicted"/>
<dbReference type="InterPro" id="IPR036179">
    <property type="entry name" value="Ig-like_dom_sf"/>
</dbReference>